<reference evidence="7" key="1">
    <citation type="submission" date="2015-07" db="EMBL/GenBank/DDBJ databases">
        <authorList>
            <person name="Ju K.-S."/>
            <person name="Doroghazi J.R."/>
            <person name="Metcalf W.W."/>
        </authorList>
    </citation>
    <scope>NUCLEOTIDE SEQUENCE [LARGE SCALE GENOMIC DNA]</scope>
    <source>
        <strain evidence="7">NRRL ISP-5002</strain>
    </source>
</reference>
<dbReference type="AlphaFoldDB" id="A0A0N0GX11"/>
<dbReference type="InterPro" id="IPR013751">
    <property type="entry name" value="ACP_syn_III_N"/>
</dbReference>
<evidence type="ECO:0000256" key="1">
    <source>
        <dbReference type="ARBA" id="ARBA00022490"/>
    </source>
</evidence>
<dbReference type="GO" id="GO:0044550">
    <property type="term" value="P:secondary metabolite biosynthetic process"/>
    <property type="evidence" value="ECO:0007669"/>
    <property type="project" value="TreeGrafter"/>
</dbReference>
<dbReference type="EMBL" id="LGKG01000158">
    <property type="protein sequence ID" value="KPC60641.1"/>
    <property type="molecule type" value="Genomic_DNA"/>
</dbReference>
<dbReference type="GO" id="GO:0006633">
    <property type="term" value="P:fatty acid biosynthetic process"/>
    <property type="evidence" value="ECO:0007669"/>
    <property type="project" value="InterPro"/>
</dbReference>
<feature type="domain" description="Beta-ketoacyl-[acyl-carrier-protein] synthase III N-terminal" evidence="5">
    <location>
        <begin position="108"/>
        <end position="185"/>
    </location>
</feature>
<evidence type="ECO:0000256" key="3">
    <source>
        <dbReference type="ARBA" id="ARBA00023315"/>
    </source>
</evidence>
<evidence type="ECO:0000313" key="7">
    <source>
        <dbReference type="Proteomes" id="UP000037982"/>
    </source>
</evidence>
<evidence type="ECO:0008006" key="8">
    <source>
        <dbReference type="Google" id="ProtNLM"/>
    </source>
</evidence>
<name>A0A0N0GX11_9ACTN</name>
<evidence type="ECO:0000259" key="5">
    <source>
        <dbReference type="Pfam" id="PF08545"/>
    </source>
</evidence>
<dbReference type="GO" id="GO:0004315">
    <property type="term" value="F:3-oxoacyl-[acyl-carrier-protein] synthase activity"/>
    <property type="evidence" value="ECO:0007669"/>
    <property type="project" value="InterPro"/>
</dbReference>
<dbReference type="Gene3D" id="3.40.47.10">
    <property type="match status" value="2"/>
</dbReference>
<evidence type="ECO:0000256" key="2">
    <source>
        <dbReference type="ARBA" id="ARBA00022679"/>
    </source>
</evidence>
<feature type="domain" description="Beta-ketoacyl-[acyl-carrier-protein] synthase III C-terminal" evidence="4">
    <location>
        <begin position="243"/>
        <end position="332"/>
    </location>
</feature>
<comment type="caution">
    <text evidence="6">The sequence shown here is derived from an EMBL/GenBank/DDBJ whole genome shotgun (WGS) entry which is preliminary data.</text>
</comment>
<dbReference type="InterPro" id="IPR016039">
    <property type="entry name" value="Thiolase-like"/>
</dbReference>
<sequence>MRWNDMYIASTGVCLPGRDSTALAVADGRYDAEEQEKSGYRSVCVAADESAAEMAVQAARSAMQRSGSDGEDISLLLHASFHHQGIDHWTPAYYIQNEAVGGRAPAIELRQASNGGLAGLVLAMSYLATCEGRAALVTTADKFGPPTYDRYRTEKWLILADGASAAVVSRGAGFARVLSTAMDSDSTLEELYRGKFTEANSLTDLPLDLRARKDVYMERVGIAEVAMRGNAGLVNVVKTALGDAELEIGDISRFVFPNIGRSLLQWDYLDAFGLEESQTTWDWGMDVGHIGAGDQFGGLNHLVETGALSAGDKVMLAGSGIGFSWNCAVLEIQELPEWTTSANG</sequence>
<keyword evidence="1" id="KW-0963">Cytoplasm</keyword>
<dbReference type="Pfam" id="PF08545">
    <property type="entry name" value="ACP_syn_III"/>
    <property type="match status" value="1"/>
</dbReference>
<evidence type="ECO:0000259" key="4">
    <source>
        <dbReference type="Pfam" id="PF08541"/>
    </source>
</evidence>
<gene>
    <name evidence="6" type="ORF">ADL29_28405</name>
</gene>
<dbReference type="Proteomes" id="UP000037982">
    <property type="component" value="Unassembled WGS sequence"/>
</dbReference>
<protein>
    <recommendedName>
        <fullName evidence="8">3-oxoacyl-ACP synthase</fullName>
    </recommendedName>
</protein>
<keyword evidence="2" id="KW-0808">Transferase</keyword>
<dbReference type="PATRIC" id="fig|66876.3.peg.6225"/>
<dbReference type="RefSeq" id="WP_063788555.1">
    <property type="nucleotide sequence ID" value="NZ_LGKG01000158.1"/>
</dbReference>
<dbReference type="SUPFAM" id="SSF53901">
    <property type="entry name" value="Thiolase-like"/>
    <property type="match status" value="1"/>
</dbReference>
<dbReference type="InterPro" id="IPR013747">
    <property type="entry name" value="ACP_syn_III_C"/>
</dbReference>
<keyword evidence="3" id="KW-0012">Acyltransferase</keyword>
<dbReference type="PANTHER" id="PTHR34069:SF2">
    <property type="entry name" value="BETA-KETOACYL-[ACYL-CARRIER-PROTEIN] SYNTHASE III"/>
    <property type="match status" value="1"/>
</dbReference>
<evidence type="ECO:0000313" key="6">
    <source>
        <dbReference type="EMBL" id="KPC60641.1"/>
    </source>
</evidence>
<dbReference type="PANTHER" id="PTHR34069">
    <property type="entry name" value="3-OXOACYL-[ACYL-CARRIER-PROTEIN] SYNTHASE 3"/>
    <property type="match status" value="1"/>
</dbReference>
<accession>A0A0N0GX11</accession>
<organism evidence="6 7">
    <name type="scientific">Streptomyces chattanoogensis</name>
    <dbReference type="NCBI Taxonomy" id="66876"/>
    <lineage>
        <taxon>Bacteria</taxon>
        <taxon>Bacillati</taxon>
        <taxon>Actinomycetota</taxon>
        <taxon>Actinomycetes</taxon>
        <taxon>Kitasatosporales</taxon>
        <taxon>Streptomycetaceae</taxon>
        <taxon>Streptomyces</taxon>
    </lineage>
</organism>
<dbReference type="Pfam" id="PF08541">
    <property type="entry name" value="ACP_syn_III_C"/>
    <property type="match status" value="1"/>
</dbReference>
<keyword evidence="7" id="KW-1185">Reference proteome</keyword>
<dbReference type="CDD" id="cd00827">
    <property type="entry name" value="init_cond_enzymes"/>
    <property type="match status" value="1"/>
</dbReference>
<proteinExistence type="predicted"/>